<evidence type="ECO:0000259" key="2">
    <source>
        <dbReference type="SMART" id="SM00471"/>
    </source>
</evidence>
<dbReference type="Gene3D" id="1.10.3550.10">
    <property type="entry name" value="eoxyguanosinetriphosphate triphosphohydrolase domain-like"/>
    <property type="match status" value="1"/>
</dbReference>
<name>A0ABQ5Z4D0_9SPHN</name>
<accession>A0ABQ5Z4D0</accession>
<sequence>MVTIWSDWRVGETPGAEEQPSREGLRSRFQQDYDRLLFSTPVRRLSDKTQVWPMDANDGVRTRLTHSHEVANLARSIGTRIYGAQSQLFSGVDLHQVIQPMLSAIGLAHDLGNPPFGHQGEAAIGRWFELRKDWIFTNHGKGSRGLPVSIPDEMHPEFLKFDGNPQTLRLISKLQTNIAHLGLDLTTATLVAAIKYPVSAANRDKNNKIAKKYGYFESERALVERLRSDTGLAEGQRHPLTWIMEACDDIAYSVLDVDDAMKKGVISPDDVLASLRADDKTKSHEAVRKAQTKFEEIECAGRRPELARDIKIGYLRAYFIDALIEHASRGYVLAGKAINAFSHRTPLMDDSDLCDKLKELARQHAFGNPGVLRMEAYGAEAIDGLMSAFWDAIHDRPTEDFENILARRSGAKSKYVFALISQNYIEDAARSAQAPGIAGSVRYRELRLLTDMLSGMTDSFAIKLWDDVKDMQ</sequence>
<dbReference type="PANTHER" id="PTHR11373:SF32">
    <property type="entry name" value="DEOXYGUANOSINETRIPHOSPHATE TRIPHOSPHOHYDROLASE"/>
    <property type="match status" value="1"/>
</dbReference>
<dbReference type="SMART" id="SM00471">
    <property type="entry name" value="HDc"/>
    <property type="match status" value="1"/>
</dbReference>
<dbReference type="InterPro" id="IPR006261">
    <property type="entry name" value="dGTPase"/>
</dbReference>
<dbReference type="RefSeq" id="WP_051676471.1">
    <property type="nucleotide sequence ID" value="NZ_BSOO01000011.1"/>
</dbReference>
<feature type="domain" description="HD/PDEase" evidence="2">
    <location>
        <begin position="59"/>
        <end position="262"/>
    </location>
</feature>
<dbReference type="Proteomes" id="UP001156703">
    <property type="component" value="Unassembled WGS sequence"/>
</dbReference>
<dbReference type="InterPro" id="IPR003607">
    <property type="entry name" value="HD/PDEase_dom"/>
</dbReference>
<dbReference type="EMBL" id="BSOO01000011">
    <property type="protein sequence ID" value="GLR47653.1"/>
    <property type="molecule type" value="Genomic_DNA"/>
</dbReference>
<evidence type="ECO:0000256" key="1">
    <source>
        <dbReference type="ARBA" id="ARBA00022801"/>
    </source>
</evidence>
<proteinExistence type="predicted"/>
<comment type="caution">
    <text evidence="3">The sequence shown here is derived from an EMBL/GenBank/DDBJ whole genome shotgun (WGS) entry which is preliminary data.</text>
</comment>
<gene>
    <name evidence="3" type="ORF">GCM10007925_13660</name>
</gene>
<dbReference type="InterPro" id="IPR050135">
    <property type="entry name" value="dGTPase-like"/>
</dbReference>
<dbReference type="NCBIfam" id="TIGR01353">
    <property type="entry name" value="dGTP_triPase"/>
    <property type="match status" value="1"/>
</dbReference>
<dbReference type="SUPFAM" id="SSF109604">
    <property type="entry name" value="HD-domain/PDEase-like"/>
    <property type="match status" value="1"/>
</dbReference>
<dbReference type="InterPro" id="IPR023293">
    <property type="entry name" value="dGTP_triP_hydro_central_sf"/>
</dbReference>
<keyword evidence="4" id="KW-1185">Reference proteome</keyword>
<protein>
    <submittedName>
        <fullName evidence="3">Deoxyguanosinetriphosphate triphosphohydrolase</fullName>
    </submittedName>
</protein>
<evidence type="ECO:0000313" key="4">
    <source>
        <dbReference type="Proteomes" id="UP001156703"/>
    </source>
</evidence>
<organism evidence="3 4">
    <name type="scientific">Sphingomonas astaxanthinifaciens DSM 22298</name>
    <dbReference type="NCBI Taxonomy" id="1123267"/>
    <lineage>
        <taxon>Bacteria</taxon>
        <taxon>Pseudomonadati</taxon>
        <taxon>Pseudomonadota</taxon>
        <taxon>Alphaproteobacteria</taxon>
        <taxon>Sphingomonadales</taxon>
        <taxon>Sphingomonadaceae</taxon>
        <taxon>Sphingomonas</taxon>
    </lineage>
</organism>
<reference evidence="4" key="1">
    <citation type="journal article" date="2019" name="Int. J. Syst. Evol. Microbiol.">
        <title>The Global Catalogue of Microorganisms (GCM) 10K type strain sequencing project: providing services to taxonomists for standard genome sequencing and annotation.</title>
        <authorList>
            <consortium name="The Broad Institute Genomics Platform"/>
            <consortium name="The Broad Institute Genome Sequencing Center for Infectious Disease"/>
            <person name="Wu L."/>
            <person name="Ma J."/>
        </authorList>
    </citation>
    <scope>NUCLEOTIDE SEQUENCE [LARGE SCALE GENOMIC DNA]</scope>
    <source>
        <strain evidence="4">NBRC 102146</strain>
    </source>
</reference>
<keyword evidence="1" id="KW-0378">Hydrolase</keyword>
<dbReference type="InterPro" id="IPR027432">
    <property type="entry name" value="dGTP_triphosphohydrolase_C"/>
</dbReference>
<evidence type="ECO:0000313" key="3">
    <source>
        <dbReference type="EMBL" id="GLR47653.1"/>
    </source>
</evidence>
<dbReference type="Gene3D" id="1.10.3210.10">
    <property type="entry name" value="Hypothetical protein af1432"/>
    <property type="match status" value="1"/>
</dbReference>
<dbReference type="PANTHER" id="PTHR11373">
    <property type="entry name" value="DEOXYNUCLEOSIDE TRIPHOSPHATE TRIPHOSPHOHYDROLASE"/>
    <property type="match status" value="1"/>
</dbReference>
<dbReference type="Gene3D" id="1.10.3410.10">
    <property type="entry name" value="putative deoxyguanosinetriphosphate triphosphohydrolase like domain"/>
    <property type="match status" value="1"/>
</dbReference>